<dbReference type="Gene3D" id="3.30.530.20">
    <property type="match status" value="1"/>
</dbReference>
<dbReference type="AlphaFoldDB" id="A0A927CG39"/>
<proteinExistence type="inferred from homology"/>
<protein>
    <submittedName>
        <fullName evidence="3">SRPBCC domain-containing protein</fullName>
    </submittedName>
</protein>
<comment type="caution">
    <text evidence="3">The sequence shown here is derived from an EMBL/GenBank/DDBJ whole genome shotgun (WGS) entry which is preliminary data.</text>
</comment>
<dbReference type="Proteomes" id="UP000639396">
    <property type="component" value="Unassembled WGS sequence"/>
</dbReference>
<evidence type="ECO:0000313" key="4">
    <source>
        <dbReference type="Proteomes" id="UP000639396"/>
    </source>
</evidence>
<evidence type="ECO:0000313" key="3">
    <source>
        <dbReference type="EMBL" id="MBD2866829.1"/>
    </source>
</evidence>
<name>A0A927CG39_9BACL</name>
<reference evidence="3" key="1">
    <citation type="submission" date="2020-09" db="EMBL/GenBank/DDBJ databases">
        <title>A novel bacterium of genus Paenibacillus, isolated from South China Sea.</title>
        <authorList>
            <person name="Huang H."/>
            <person name="Mo K."/>
            <person name="Hu Y."/>
        </authorList>
    </citation>
    <scope>NUCLEOTIDE SEQUENCE</scope>
    <source>
        <strain evidence="3">IB182363</strain>
    </source>
</reference>
<dbReference type="SUPFAM" id="SSF55961">
    <property type="entry name" value="Bet v1-like"/>
    <property type="match status" value="1"/>
</dbReference>
<evidence type="ECO:0000259" key="2">
    <source>
        <dbReference type="Pfam" id="PF08327"/>
    </source>
</evidence>
<dbReference type="RefSeq" id="WP_190932444.1">
    <property type="nucleotide sequence ID" value="NZ_JACXJA010000072.1"/>
</dbReference>
<gene>
    <name evidence="3" type="ORF">IDH45_33160</name>
</gene>
<evidence type="ECO:0000256" key="1">
    <source>
        <dbReference type="ARBA" id="ARBA00006817"/>
    </source>
</evidence>
<organism evidence="3 4">
    <name type="scientific">Paenibacillus oceani</name>
    <dbReference type="NCBI Taxonomy" id="2772510"/>
    <lineage>
        <taxon>Bacteria</taxon>
        <taxon>Bacillati</taxon>
        <taxon>Bacillota</taxon>
        <taxon>Bacilli</taxon>
        <taxon>Bacillales</taxon>
        <taxon>Paenibacillaceae</taxon>
        <taxon>Paenibacillus</taxon>
    </lineage>
</organism>
<dbReference type="InterPro" id="IPR023393">
    <property type="entry name" value="START-like_dom_sf"/>
</dbReference>
<comment type="similarity">
    <text evidence="1">Belongs to the AHA1 family.</text>
</comment>
<dbReference type="EMBL" id="JACXJA010000072">
    <property type="protein sequence ID" value="MBD2866829.1"/>
    <property type="molecule type" value="Genomic_DNA"/>
</dbReference>
<keyword evidence="4" id="KW-1185">Reference proteome</keyword>
<sequence length="144" mass="16594">MKHQNMESRKLVGQTVSTGFQVGVRRTFPISPEQAWTFLTSPDGMKLWLGNVPPLAFTEGESFTSDEGISGQLRIVKPLSQLRLRWGKKEWEKPSTLQIRILSIRPDRTTISFHQENLDHPNTREEMKLYWENVLNIVGQQTST</sequence>
<feature type="domain" description="Activator of Hsp90 ATPase homologue 1/2-like C-terminal" evidence="2">
    <location>
        <begin position="31"/>
        <end position="136"/>
    </location>
</feature>
<dbReference type="InterPro" id="IPR013538">
    <property type="entry name" value="ASHA1/2-like_C"/>
</dbReference>
<dbReference type="Pfam" id="PF08327">
    <property type="entry name" value="AHSA1"/>
    <property type="match status" value="1"/>
</dbReference>
<accession>A0A927CG39</accession>